<dbReference type="Proteomes" id="UP000051155">
    <property type="component" value="Unassembled WGS sequence"/>
</dbReference>
<dbReference type="RefSeq" id="WP_157060900.1">
    <property type="nucleotide sequence ID" value="NZ_AZEG01000024.1"/>
</dbReference>
<comment type="caution">
    <text evidence="1">The sequence shown here is derived from an EMBL/GenBank/DDBJ whole genome shotgun (WGS) entry which is preliminary data.</text>
</comment>
<dbReference type="STRING" id="1423812.FD20_GL001166"/>
<dbReference type="OrthoDB" id="2328932at2"/>
<name>A0A0R1PVU4_9LACO</name>
<organism evidence="1 2">
    <name type="scientific">Liquorilactobacillus uvarum DSM 19971</name>
    <dbReference type="NCBI Taxonomy" id="1423812"/>
    <lineage>
        <taxon>Bacteria</taxon>
        <taxon>Bacillati</taxon>
        <taxon>Bacillota</taxon>
        <taxon>Bacilli</taxon>
        <taxon>Lactobacillales</taxon>
        <taxon>Lactobacillaceae</taxon>
        <taxon>Liquorilactobacillus</taxon>
    </lineage>
</organism>
<dbReference type="EMBL" id="AZEG01000024">
    <property type="protein sequence ID" value="KRL36623.1"/>
    <property type="molecule type" value="Genomic_DNA"/>
</dbReference>
<sequence>MNLAEKQALTELHILPSDYGEQDFYEMQEVLSASEENKMVDPMELAEKLNK</sequence>
<dbReference type="PATRIC" id="fig|1423812.3.peg.1246"/>
<dbReference type="AlphaFoldDB" id="A0A0R1PVU4"/>
<gene>
    <name evidence="1" type="ORF">FD20_GL001166</name>
</gene>
<proteinExistence type="predicted"/>
<evidence type="ECO:0000313" key="2">
    <source>
        <dbReference type="Proteomes" id="UP000051155"/>
    </source>
</evidence>
<keyword evidence="2" id="KW-1185">Reference proteome</keyword>
<protein>
    <submittedName>
        <fullName evidence="1">Uncharacterized protein</fullName>
    </submittedName>
</protein>
<reference evidence="1 2" key="1">
    <citation type="journal article" date="2015" name="Genome Announc.">
        <title>Expanding the biotechnology potential of lactobacilli through comparative genomics of 213 strains and associated genera.</title>
        <authorList>
            <person name="Sun Z."/>
            <person name="Harris H.M."/>
            <person name="McCann A."/>
            <person name="Guo C."/>
            <person name="Argimon S."/>
            <person name="Zhang W."/>
            <person name="Yang X."/>
            <person name="Jeffery I.B."/>
            <person name="Cooney J.C."/>
            <person name="Kagawa T.F."/>
            <person name="Liu W."/>
            <person name="Song Y."/>
            <person name="Salvetti E."/>
            <person name="Wrobel A."/>
            <person name="Rasinkangas P."/>
            <person name="Parkhill J."/>
            <person name="Rea M.C."/>
            <person name="O'Sullivan O."/>
            <person name="Ritari J."/>
            <person name="Douillard F.P."/>
            <person name="Paul Ross R."/>
            <person name="Yang R."/>
            <person name="Briner A.E."/>
            <person name="Felis G.E."/>
            <person name="de Vos W.M."/>
            <person name="Barrangou R."/>
            <person name="Klaenhammer T.R."/>
            <person name="Caufield P.W."/>
            <person name="Cui Y."/>
            <person name="Zhang H."/>
            <person name="O'Toole P.W."/>
        </authorList>
    </citation>
    <scope>NUCLEOTIDE SEQUENCE [LARGE SCALE GENOMIC DNA]</scope>
    <source>
        <strain evidence="1 2">DSM 19971</strain>
    </source>
</reference>
<evidence type="ECO:0000313" key="1">
    <source>
        <dbReference type="EMBL" id="KRL36623.1"/>
    </source>
</evidence>
<accession>A0A0R1PVU4</accession>